<organism evidence="2 3">
    <name type="scientific">Desulfonauticus submarinus</name>
    <dbReference type="NCBI Taxonomy" id="206665"/>
    <lineage>
        <taxon>Bacteria</taxon>
        <taxon>Pseudomonadati</taxon>
        <taxon>Thermodesulfobacteriota</taxon>
        <taxon>Desulfovibrionia</taxon>
        <taxon>Desulfovibrionales</taxon>
        <taxon>Desulfonauticaceae</taxon>
        <taxon>Desulfonauticus</taxon>
    </lineage>
</organism>
<dbReference type="OrthoDB" id="9799618at2"/>
<gene>
    <name evidence="2" type="ORF">SAMN04488516_10847</name>
</gene>
<accession>A0A1H0ELN1</accession>
<protein>
    <recommendedName>
        <fullName evidence="4">DUF1844 domain-containing protein</fullName>
    </recommendedName>
</protein>
<dbReference type="STRING" id="206665.SAMN04488516_10847"/>
<dbReference type="RefSeq" id="WP_092065674.1">
    <property type="nucleotide sequence ID" value="NZ_FNIN01000008.1"/>
</dbReference>
<keyword evidence="3" id="KW-1185">Reference proteome</keyword>
<feature type="compositionally biased region" description="Basic and acidic residues" evidence="1">
    <location>
        <begin position="1"/>
        <end position="18"/>
    </location>
</feature>
<dbReference type="EMBL" id="FNIN01000008">
    <property type="protein sequence ID" value="SDN83367.1"/>
    <property type="molecule type" value="Genomic_DNA"/>
</dbReference>
<proteinExistence type="predicted"/>
<dbReference type="InterPro" id="IPR014995">
    <property type="entry name" value="DUF1844"/>
</dbReference>
<evidence type="ECO:0008006" key="4">
    <source>
        <dbReference type="Google" id="ProtNLM"/>
    </source>
</evidence>
<evidence type="ECO:0000313" key="3">
    <source>
        <dbReference type="Proteomes" id="UP000199602"/>
    </source>
</evidence>
<dbReference type="Pfam" id="PF08899">
    <property type="entry name" value="DUF1844"/>
    <property type="match status" value="1"/>
</dbReference>
<name>A0A1H0ELN1_9BACT</name>
<sequence>MSEKNEEKIIVNDRRVKLDDDEPSESEARKLAEKKMAHDYEEASKNKELHFPKVDFSTFIISLSSSALVHLGEVPEPESGKTQPNLALAKHTIDVLGILEEKTKGNLTVQEEKLLRDVLFDLRMKYVQKAG</sequence>
<evidence type="ECO:0000256" key="1">
    <source>
        <dbReference type="SAM" id="MobiDB-lite"/>
    </source>
</evidence>
<dbReference type="AlphaFoldDB" id="A0A1H0ELN1"/>
<feature type="region of interest" description="Disordered" evidence="1">
    <location>
        <begin position="1"/>
        <end position="34"/>
    </location>
</feature>
<dbReference type="Proteomes" id="UP000199602">
    <property type="component" value="Unassembled WGS sequence"/>
</dbReference>
<reference evidence="2 3" key="1">
    <citation type="submission" date="2016-10" db="EMBL/GenBank/DDBJ databases">
        <authorList>
            <person name="de Groot N.N."/>
        </authorList>
    </citation>
    <scope>NUCLEOTIDE SEQUENCE [LARGE SCALE GENOMIC DNA]</scope>
    <source>
        <strain evidence="2 3">DSM 15269</strain>
    </source>
</reference>
<evidence type="ECO:0000313" key="2">
    <source>
        <dbReference type="EMBL" id="SDN83367.1"/>
    </source>
</evidence>